<dbReference type="AlphaFoldDB" id="F4Q404"/>
<evidence type="ECO:0000256" key="2">
    <source>
        <dbReference type="SAM" id="Phobius"/>
    </source>
</evidence>
<dbReference type="GeneID" id="14869217"/>
<keyword evidence="2" id="KW-1133">Transmembrane helix</keyword>
<keyword evidence="4" id="KW-1185">Reference proteome</keyword>
<evidence type="ECO:0000256" key="1">
    <source>
        <dbReference type="SAM" id="MobiDB-lite"/>
    </source>
</evidence>
<keyword evidence="2" id="KW-0472">Membrane</keyword>
<reference evidence="4" key="1">
    <citation type="journal article" date="2011" name="Genome Res.">
        <title>Phylogeny-wide analysis of social amoeba genomes highlights ancient origins for complex intercellular communication.</title>
        <authorList>
            <person name="Heidel A.J."/>
            <person name="Lawal H.M."/>
            <person name="Felder M."/>
            <person name="Schilde C."/>
            <person name="Helps N.R."/>
            <person name="Tunggal B."/>
            <person name="Rivero F."/>
            <person name="John U."/>
            <person name="Schleicher M."/>
            <person name="Eichinger L."/>
            <person name="Platzer M."/>
            <person name="Noegel A.A."/>
            <person name="Schaap P."/>
            <person name="Gloeckner G."/>
        </authorList>
    </citation>
    <scope>NUCLEOTIDE SEQUENCE [LARGE SCALE GENOMIC DNA]</scope>
    <source>
        <strain evidence="4">SH3</strain>
    </source>
</reference>
<feature type="transmembrane region" description="Helical" evidence="2">
    <location>
        <begin position="99"/>
        <end position="117"/>
    </location>
</feature>
<accession>F4Q404</accession>
<proteinExistence type="predicted"/>
<feature type="region of interest" description="Disordered" evidence="1">
    <location>
        <begin position="127"/>
        <end position="155"/>
    </location>
</feature>
<dbReference type="Proteomes" id="UP000007797">
    <property type="component" value="Unassembled WGS sequence"/>
</dbReference>
<dbReference type="KEGG" id="dfa:DFA_07899"/>
<evidence type="ECO:0000313" key="3">
    <source>
        <dbReference type="EMBL" id="EGG16918.1"/>
    </source>
</evidence>
<name>F4Q404_CACFS</name>
<keyword evidence="2" id="KW-0812">Transmembrane</keyword>
<evidence type="ECO:0008006" key="5">
    <source>
        <dbReference type="Google" id="ProtNLM"/>
    </source>
</evidence>
<evidence type="ECO:0000313" key="4">
    <source>
        <dbReference type="Proteomes" id="UP000007797"/>
    </source>
</evidence>
<dbReference type="EMBL" id="GL883021">
    <property type="protein sequence ID" value="EGG16918.1"/>
    <property type="molecule type" value="Genomic_DNA"/>
</dbReference>
<gene>
    <name evidence="3" type="ORF">DFA_07899</name>
</gene>
<organism evidence="3 4">
    <name type="scientific">Cavenderia fasciculata</name>
    <name type="common">Slime mold</name>
    <name type="synonym">Dictyostelium fasciculatum</name>
    <dbReference type="NCBI Taxonomy" id="261658"/>
    <lineage>
        <taxon>Eukaryota</taxon>
        <taxon>Amoebozoa</taxon>
        <taxon>Evosea</taxon>
        <taxon>Eumycetozoa</taxon>
        <taxon>Dictyostelia</taxon>
        <taxon>Acytosteliales</taxon>
        <taxon>Cavenderiaceae</taxon>
        <taxon>Cavenderia</taxon>
    </lineage>
</organism>
<feature type="compositionally biased region" description="Low complexity" evidence="1">
    <location>
        <begin position="139"/>
        <end position="155"/>
    </location>
</feature>
<protein>
    <recommendedName>
        <fullName evidence="5">Transmembrane protein</fullName>
    </recommendedName>
</protein>
<dbReference type="RefSeq" id="XP_004355392.1">
    <property type="nucleotide sequence ID" value="XM_004355340.1"/>
</dbReference>
<sequence length="155" mass="17589">MSMDVVSWTQDNQTLDNLTSFNESIFYGTTNNQSTRFQVTIGQFPNTTINTFAGEDMQMASNSLKYTIKIIDWVWSSPFSTLQVIFHSRSDSVEYDECGVVSVALFTIIVIAVIIFLKRLPSNRPPNNEPPIEMDVLANPQQQQNNNNNDNNNNE</sequence>